<dbReference type="Pfam" id="PF12804">
    <property type="entry name" value="NTP_transf_3"/>
    <property type="match status" value="1"/>
</dbReference>
<proteinExistence type="predicted"/>
<dbReference type="Proteomes" id="UP001265083">
    <property type="component" value="Unassembled WGS sequence"/>
</dbReference>
<dbReference type="EMBL" id="JAVLUS010000033">
    <property type="protein sequence ID" value="MDS1116743.1"/>
    <property type="molecule type" value="Genomic_DNA"/>
</dbReference>
<feature type="region of interest" description="Disordered" evidence="1">
    <location>
        <begin position="1"/>
        <end position="26"/>
    </location>
</feature>
<dbReference type="PANTHER" id="PTHR43777:SF1">
    <property type="entry name" value="MOLYBDENUM COFACTOR CYTIDYLYLTRANSFERASE"/>
    <property type="match status" value="1"/>
</dbReference>
<reference evidence="3 4" key="1">
    <citation type="submission" date="2023-08" db="EMBL/GenBank/DDBJ databases">
        <title>Bioegradation of LLDPE and BLDPE plastic by marine bacteria from coast plastic debris.</title>
        <authorList>
            <person name="Rong Z."/>
        </authorList>
    </citation>
    <scope>NUCLEOTIDE SEQUENCE [LARGE SCALE GENOMIC DNA]</scope>
    <source>
        <strain evidence="3 4">Z-2</strain>
    </source>
</reference>
<dbReference type="InterPro" id="IPR029044">
    <property type="entry name" value="Nucleotide-diphossugar_trans"/>
</dbReference>
<dbReference type="SUPFAM" id="SSF53448">
    <property type="entry name" value="Nucleotide-diphospho-sugar transferases"/>
    <property type="match status" value="1"/>
</dbReference>
<dbReference type="InterPro" id="IPR025877">
    <property type="entry name" value="MobA-like_NTP_Trfase"/>
</dbReference>
<keyword evidence="4" id="KW-1185">Reference proteome</keyword>
<dbReference type="RefSeq" id="WP_310952477.1">
    <property type="nucleotide sequence ID" value="NZ_JAVLUS010000033.1"/>
</dbReference>
<name>A0ABU2GZ50_9ACTN</name>
<comment type="caution">
    <text evidence="3">The sequence shown here is derived from an EMBL/GenBank/DDBJ whole genome shotgun (WGS) entry which is preliminary data.</text>
</comment>
<dbReference type="Gene3D" id="3.90.550.10">
    <property type="entry name" value="Spore Coat Polysaccharide Biosynthesis Protein SpsA, Chain A"/>
    <property type="match status" value="1"/>
</dbReference>
<feature type="domain" description="MobA-like NTP transferase" evidence="2">
    <location>
        <begin position="38"/>
        <end position="193"/>
    </location>
</feature>
<dbReference type="GO" id="GO:0016740">
    <property type="term" value="F:transferase activity"/>
    <property type="evidence" value="ECO:0007669"/>
    <property type="project" value="UniProtKB-KW"/>
</dbReference>
<accession>A0ABU2GZ50</accession>
<evidence type="ECO:0000313" key="4">
    <source>
        <dbReference type="Proteomes" id="UP001265083"/>
    </source>
</evidence>
<dbReference type="PANTHER" id="PTHR43777">
    <property type="entry name" value="MOLYBDENUM COFACTOR CYTIDYLYLTRANSFERASE"/>
    <property type="match status" value="1"/>
</dbReference>
<organism evidence="3 4">
    <name type="scientific">Gordonia westfalica</name>
    <dbReference type="NCBI Taxonomy" id="158898"/>
    <lineage>
        <taxon>Bacteria</taxon>
        <taxon>Bacillati</taxon>
        <taxon>Actinomycetota</taxon>
        <taxon>Actinomycetes</taxon>
        <taxon>Mycobacteriales</taxon>
        <taxon>Gordoniaceae</taxon>
        <taxon>Gordonia</taxon>
    </lineage>
</organism>
<gene>
    <name evidence="3" type="ORF">RD149_23655</name>
</gene>
<evidence type="ECO:0000259" key="2">
    <source>
        <dbReference type="Pfam" id="PF12804"/>
    </source>
</evidence>
<sequence length="217" mass="22449">MHIAVSRVGDRSDGHEEGNDVGIENSDAGHSLAGSVAGLVLAAGAGSRYGKPKVLAEGGSWLERSVTALHDGGCRPVFVALGAALVELPEPAVPIEVSRWELGIGETISTCIAHLANTPDIDGVVIHLVDIPDVSVVQVARVLQTAQGSRMRAARACFGGRPGHPVYLGAGLFDRAIAGVTGDRGLGGFLSRLPDLKLVECGDVGTGVDWDIPRPLR</sequence>
<keyword evidence="3" id="KW-0808">Transferase</keyword>
<feature type="compositionally biased region" description="Basic and acidic residues" evidence="1">
    <location>
        <begin position="8"/>
        <end position="18"/>
    </location>
</feature>
<evidence type="ECO:0000256" key="1">
    <source>
        <dbReference type="SAM" id="MobiDB-lite"/>
    </source>
</evidence>
<protein>
    <submittedName>
        <fullName evidence="3">NTP transferase domain-containing protein</fullName>
    </submittedName>
</protein>
<evidence type="ECO:0000313" key="3">
    <source>
        <dbReference type="EMBL" id="MDS1116743.1"/>
    </source>
</evidence>